<dbReference type="AlphaFoldDB" id="A7ERG2"/>
<name>A7ERG2_SCLS1</name>
<sequence length="177" mass="20042">MADFSTSSATEERVIRMSSRKHEAPSDDVVEPSAKRERKNAPYIHPYFELQMEEFGSFMDESREGITAESKRLCDTLRNSPQLPPENTLFSDDKFLQKTLSNTRRANKSRVVRDIAQPIVPSAEILACLGADHLNILLETTNECWINSHTFIYPSGSRSGLRPQPDFSLGFKRSAFS</sequence>
<dbReference type="InterPro" id="IPR057684">
    <property type="entry name" value="DUF7924"/>
</dbReference>
<proteinExistence type="predicted"/>
<feature type="region of interest" description="Disordered" evidence="1">
    <location>
        <begin position="1"/>
        <end position="38"/>
    </location>
</feature>
<evidence type="ECO:0000259" key="2">
    <source>
        <dbReference type="Pfam" id="PF25545"/>
    </source>
</evidence>
<dbReference type="STRING" id="665079.A7ERG2"/>
<dbReference type="InParanoid" id="A7ERG2"/>
<dbReference type="OMA" id="ECWINSH"/>
<accession>A7ERG2</accession>
<dbReference type="EMBL" id="CH476630">
    <property type="protein sequence ID" value="EDN92054.1"/>
    <property type="molecule type" value="Genomic_DNA"/>
</dbReference>
<feature type="domain" description="DUF7924" evidence="2">
    <location>
        <begin position="96"/>
        <end position="177"/>
    </location>
</feature>
<reference evidence="4" key="1">
    <citation type="journal article" date="2011" name="PLoS Genet.">
        <title>Genomic analysis of the necrotrophic fungal pathogens Sclerotinia sclerotiorum and Botrytis cinerea.</title>
        <authorList>
            <person name="Amselem J."/>
            <person name="Cuomo C.A."/>
            <person name="van Kan J.A."/>
            <person name="Viaud M."/>
            <person name="Benito E.P."/>
            <person name="Couloux A."/>
            <person name="Coutinho P.M."/>
            <person name="de Vries R.P."/>
            <person name="Dyer P.S."/>
            <person name="Fillinger S."/>
            <person name="Fournier E."/>
            <person name="Gout L."/>
            <person name="Hahn M."/>
            <person name="Kohn L."/>
            <person name="Lapalu N."/>
            <person name="Plummer K.M."/>
            <person name="Pradier J.M."/>
            <person name="Quevillon E."/>
            <person name="Sharon A."/>
            <person name="Simon A."/>
            <person name="ten Have A."/>
            <person name="Tudzynski B."/>
            <person name="Tudzynski P."/>
            <person name="Wincker P."/>
            <person name="Andrew M."/>
            <person name="Anthouard V."/>
            <person name="Beever R.E."/>
            <person name="Beffa R."/>
            <person name="Benoit I."/>
            <person name="Bouzid O."/>
            <person name="Brault B."/>
            <person name="Chen Z."/>
            <person name="Choquer M."/>
            <person name="Collemare J."/>
            <person name="Cotton P."/>
            <person name="Danchin E.G."/>
            <person name="Da Silva C."/>
            <person name="Gautier A."/>
            <person name="Giraud C."/>
            <person name="Giraud T."/>
            <person name="Gonzalez C."/>
            <person name="Grossetete S."/>
            <person name="Guldener U."/>
            <person name="Henrissat B."/>
            <person name="Howlett B.J."/>
            <person name="Kodira C."/>
            <person name="Kretschmer M."/>
            <person name="Lappartient A."/>
            <person name="Leroch M."/>
            <person name="Levis C."/>
            <person name="Mauceli E."/>
            <person name="Neuveglise C."/>
            <person name="Oeser B."/>
            <person name="Pearson M."/>
            <person name="Poulain J."/>
            <person name="Poussereau N."/>
            <person name="Quesneville H."/>
            <person name="Rascle C."/>
            <person name="Schumacher J."/>
            <person name="Segurens B."/>
            <person name="Sexton A."/>
            <person name="Silva E."/>
            <person name="Sirven C."/>
            <person name="Soanes D.M."/>
            <person name="Talbot N.J."/>
            <person name="Templeton M."/>
            <person name="Yandava C."/>
            <person name="Yarden O."/>
            <person name="Zeng Q."/>
            <person name="Rollins J.A."/>
            <person name="Lebrun M.H."/>
            <person name="Dickman M."/>
        </authorList>
    </citation>
    <scope>NUCLEOTIDE SEQUENCE [LARGE SCALE GENOMIC DNA]</scope>
    <source>
        <strain evidence="4">ATCC 18683 / 1980 / Ss-1</strain>
    </source>
</reference>
<dbReference type="GeneID" id="5487180"/>
<evidence type="ECO:0000313" key="3">
    <source>
        <dbReference type="EMBL" id="EDN92054.1"/>
    </source>
</evidence>
<gene>
    <name evidence="3" type="ORF">SS1G_07916</name>
</gene>
<evidence type="ECO:0000256" key="1">
    <source>
        <dbReference type="SAM" id="MobiDB-lite"/>
    </source>
</evidence>
<organism evidence="3 4">
    <name type="scientific">Sclerotinia sclerotiorum (strain ATCC 18683 / 1980 / Ss-1)</name>
    <name type="common">White mold</name>
    <name type="synonym">Whetzelinia sclerotiorum</name>
    <dbReference type="NCBI Taxonomy" id="665079"/>
    <lineage>
        <taxon>Eukaryota</taxon>
        <taxon>Fungi</taxon>
        <taxon>Dikarya</taxon>
        <taxon>Ascomycota</taxon>
        <taxon>Pezizomycotina</taxon>
        <taxon>Leotiomycetes</taxon>
        <taxon>Helotiales</taxon>
        <taxon>Sclerotiniaceae</taxon>
        <taxon>Sclerotinia</taxon>
    </lineage>
</organism>
<dbReference type="KEGG" id="ssl:SS1G_07916"/>
<dbReference type="RefSeq" id="XP_001591290.1">
    <property type="nucleotide sequence ID" value="XM_001591240.1"/>
</dbReference>
<protein>
    <recommendedName>
        <fullName evidence="2">DUF7924 domain-containing protein</fullName>
    </recommendedName>
</protein>
<dbReference type="Pfam" id="PF25545">
    <property type="entry name" value="DUF7924"/>
    <property type="match status" value="1"/>
</dbReference>
<evidence type="ECO:0000313" key="4">
    <source>
        <dbReference type="Proteomes" id="UP000001312"/>
    </source>
</evidence>
<feature type="compositionally biased region" description="Basic and acidic residues" evidence="1">
    <location>
        <begin position="10"/>
        <end position="25"/>
    </location>
</feature>
<keyword evidence="4" id="KW-1185">Reference proteome</keyword>
<dbReference type="Proteomes" id="UP000001312">
    <property type="component" value="Unassembled WGS sequence"/>
</dbReference>